<dbReference type="VEuPathDB" id="AmoebaDB:KM1_006040"/>
<dbReference type="VEuPathDB" id="AmoebaDB:EHI_096270"/>
<evidence type="ECO:0000313" key="1">
    <source>
        <dbReference type="EMBL" id="GAT93024.1"/>
    </source>
</evidence>
<dbReference type="OMA" id="CTIQKGD"/>
<comment type="caution">
    <text evidence="1">The sequence shown here is derived from an EMBL/GenBank/DDBJ whole genome shotgun (WGS) entry which is preliminary data.</text>
</comment>
<name>A0A5K1V910_ENTHI</name>
<evidence type="ECO:0000313" key="2">
    <source>
        <dbReference type="Proteomes" id="UP000078387"/>
    </source>
</evidence>
<dbReference type="VEuPathDB" id="AmoebaDB:EHI8A_007110"/>
<dbReference type="EMBL" id="BDEQ01000001">
    <property type="protein sequence ID" value="GAT93024.1"/>
    <property type="molecule type" value="Genomic_DNA"/>
</dbReference>
<proteinExistence type="predicted"/>
<accession>A0A5K1V910</accession>
<gene>
    <name evidence="1" type="ORF">CL6EHI_096270</name>
</gene>
<protein>
    <submittedName>
        <fullName evidence="1">Uncharacterized protein</fullName>
    </submittedName>
</protein>
<dbReference type="Proteomes" id="UP000078387">
    <property type="component" value="Unassembled WGS sequence"/>
</dbReference>
<dbReference type="VEuPathDB" id="AmoebaDB:EHI7A_001770"/>
<organism evidence="1 2">
    <name type="scientific">Entamoeba histolytica</name>
    <dbReference type="NCBI Taxonomy" id="5759"/>
    <lineage>
        <taxon>Eukaryota</taxon>
        <taxon>Amoebozoa</taxon>
        <taxon>Evosea</taxon>
        <taxon>Archamoebae</taxon>
        <taxon>Mastigamoebida</taxon>
        <taxon>Entamoebidae</taxon>
        <taxon>Entamoeba</taxon>
    </lineage>
</organism>
<dbReference type="VEuPathDB" id="AmoebaDB:EHI5A_008690"/>
<reference evidence="1 2" key="1">
    <citation type="submission" date="2016-05" db="EMBL/GenBank/DDBJ databases">
        <title>First whole genome sequencing of Entamoeba histolytica HM1:IMSS-clone-6.</title>
        <authorList>
            <person name="Mukherjee Avik.K."/>
            <person name="Izumyama S."/>
            <person name="Nakada-Tsukui K."/>
            <person name="Nozaki T."/>
        </authorList>
    </citation>
    <scope>NUCLEOTIDE SEQUENCE [LARGE SCALE GENOMIC DNA]</scope>
    <source>
        <strain evidence="1 2">HM1:IMSS clone 6</strain>
    </source>
</reference>
<dbReference type="AlphaFoldDB" id="A0A5K1V910"/>
<sequence length="239" mass="27406">MCSDSVEVSTSLSHSENSIHEDTLIKNPFITTPPTKREKHTLGTRYIRNRKCIQEAVLIGILSKHCSIVYERPKKRSSLTHQLFKIKTLIFDNEVFDVEAFLERQTKGVYENAIESGLSKKNVIRRVENEKIVTLLDFLVDICLDLGYFFETTRMRNSLSRTKVDFVEAVYYKGKLIIDDELVKKAGSLISTHLFSLTTASEKECTILKGDENIKSFFYSRPVFKPSTIFNTSNMSITI</sequence>